<reference evidence="12 13" key="1">
    <citation type="submission" date="2020-05" db="EMBL/GenBank/DDBJ databases">
        <title>Draft genome sequence of Desulfovibrio sp. strain HN2T.</title>
        <authorList>
            <person name="Ueno A."/>
            <person name="Tamazawa S."/>
            <person name="Tamamura S."/>
            <person name="Murakami T."/>
            <person name="Kiyama T."/>
            <person name="Inomata H."/>
            <person name="Amano Y."/>
            <person name="Miyakawa K."/>
            <person name="Tamaki H."/>
            <person name="Naganuma T."/>
            <person name="Kaneko K."/>
        </authorList>
    </citation>
    <scope>NUCLEOTIDE SEQUENCE [LARGE SCALE GENOMIC DNA]</scope>
    <source>
        <strain evidence="12 13">HN2</strain>
    </source>
</reference>
<evidence type="ECO:0000259" key="10">
    <source>
        <dbReference type="Pfam" id="PF02775"/>
    </source>
</evidence>
<dbReference type="InterPro" id="IPR011766">
    <property type="entry name" value="TPP_enzyme_TPP-bd"/>
</dbReference>
<dbReference type="InterPro" id="IPR029061">
    <property type="entry name" value="THDP-binding"/>
</dbReference>
<evidence type="ECO:0000313" key="13">
    <source>
        <dbReference type="Proteomes" id="UP000503840"/>
    </source>
</evidence>
<evidence type="ECO:0000256" key="6">
    <source>
        <dbReference type="ARBA" id="ARBA00023002"/>
    </source>
</evidence>
<keyword evidence="9" id="KW-0786">Thiamine pyrophosphate</keyword>
<evidence type="ECO:0000256" key="5">
    <source>
        <dbReference type="ARBA" id="ARBA00022842"/>
    </source>
</evidence>
<evidence type="ECO:0000259" key="11">
    <source>
        <dbReference type="Pfam" id="PF12367"/>
    </source>
</evidence>
<evidence type="ECO:0000256" key="8">
    <source>
        <dbReference type="ARBA" id="ARBA00023014"/>
    </source>
</evidence>
<comment type="cofactor">
    <cofactor evidence="3">
        <name>[4Fe-4S] cluster</name>
        <dbReference type="ChEBI" id="CHEBI:49883"/>
    </cofactor>
</comment>
<protein>
    <submittedName>
        <fullName evidence="12">Pyruvate ferredoxin oxidoreductase subunit beta</fullName>
    </submittedName>
</protein>
<dbReference type="EMBL" id="BLVO01000013">
    <property type="protein sequence ID" value="GFM34243.1"/>
    <property type="molecule type" value="Genomic_DNA"/>
</dbReference>
<evidence type="ECO:0000256" key="3">
    <source>
        <dbReference type="ARBA" id="ARBA00001966"/>
    </source>
</evidence>
<keyword evidence="8" id="KW-0411">Iron-sulfur</keyword>
<comment type="cofactor">
    <cofactor evidence="1">
        <name>Mg(2+)</name>
        <dbReference type="ChEBI" id="CHEBI:18420"/>
    </cofactor>
</comment>
<name>A0A7J0BKD0_9BACT</name>
<keyword evidence="12" id="KW-0670">Pyruvate</keyword>
<evidence type="ECO:0000256" key="4">
    <source>
        <dbReference type="ARBA" id="ARBA00022723"/>
    </source>
</evidence>
<dbReference type="NCBIfam" id="TIGR02177">
    <property type="entry name" value="PorB_KorB"/>
    <property type="match status" value="1"/>
</dbReference>
<dbReference type="PANTHER" id="PTHR48084:SF4">
    <property type="entry name" value="2-OXOGLUTARATE OXIDOREDUCTASE SUBUNIT KORB"/>
    <property type="match status" value="1"/>
</dbReference>
<dbReference type="GO" id="GO:0016625">
    <property type="term" value="F:oxidoreductase activity, acting on the aldehyde or oxo group of donors, iron-sulfur protein as acceptor"/>
    <property type="evidence" value="ECO:0007669"/>
    <property type="project" value="UniProtKB-ARBA"/>
</dbReference>
<evidence type="ECO:0000256" key="2">
    <source>
        <dbReference type="ARBA" id="ARBA00001964"/>
    </source>
</evidence>
<gene>
    <name evidence="12" type="primary">porB</name>
    <name evidence="12" type="ORF">DSM101010T_26080</name>
</gene>
<keyword evidence="13" id="KW-1185">Reference proteome</keyword>
<keyword evidence="6" id="KW-0560">Oxidoreductase</keyword>
<evidence type="ECO:0000313" key="12">
    <source>
        <dbReference type="EMBL" id="GFM34243.1"/>
    </source>
</evidence>
<dbReference type="GO" id="GO:0046872">
    <property type="term" value="F:metal ion binding"/>
    <property type="evidence" value="ECO:0007669"/>
    <property type="project" value="UniProtKB-KW"/>
</dbReference>
<dbReference type="Pfam" id="PF02775">
    <property type="entry name" value="TPP_enzyme_C"/>
    <property type="match status" value="1"/>
</dbReference>
<organism evidence="12 13">
    <name type="scientific">Desulfovibrio subterraneus</name>
    <dbReference type="NCBI Taxonomy" id="2718620"/>
    <lineage>
        <taxon>Bacteria</taxon>
        <taxon>Pseudomonadati</taxon>
        <taxon>Thermodesulfobacteriota</taxon>
        <taxon>Desulfovibrionia</taxon>
        <taxon>Desulfovibrionales</taxon>
        <taxon>Desulfovibrionaceae</taxon>
        <taxon>Desulfovibrio</taxon>
    </lineage>
</organism>
<evidence type="ECO:0000256" key="9">
    <source>
        <dbReference type="ARBA" id="ARBA00023052"/>
    </source>
</evidence>
<dbReference type="AlphaFoldDB" id="A0A7J0BKD0"/>
<dbReference type="Proteomes" id="UP000503840">
    <property type="component" value="Unassembled WGS sequence"/>
</dbReference>
<dbReference type="SUPFAM" id="SSF52518">
    <property type="entry name" value="Thiamin diphosphate-binding fold (THDP-binding)"/>
    <property type="match status" value="1"/>
</dbReference>
<sequence>MLDISIYGDYHTSWCPGCGNHDVLKALKQALAELDLAPHQVAHVSGIGQAAKAPHYITLNGFNGLHGRGLPPAQAVKLANPELTVIAESGDGCNYGEGGNHFLAAIRRNVNITLLAHDNQIYGLTKGQASPTTTEGHVTKSQPDGVTNAPFNPIAVAVAMRAGFVARAFSGNVPHLVEMIQAAIRYPGFAMVDIFSPCISFNKVNTFGWYKQRCYEVGPEYDPTNWDAAMAKANEFGERIPIGILWRNEERKALDERAAVCKNGALGKQPVDKAVLEDIMKSYI</sequence>
<dbReference type="GO" id="GO:0051536">
    <property type="term" value="F:iron-sulfur cluster binding"/>
    <property type="evidence" value="ECO:0007669"/>
    <property type="project" value="UniProtKB-KW"/>
</dbReference>
<feature type="domain" description="Pyruvate ferredoxin oxidoreductase beta subunit C-terminal" evidence="11">
    <location>
        <begin position="198"/>
        <end position="262"/>
    </location>
</feature>
<dbReference type="CDD" id="cd03375">
    <property type="entry name" value="TPP_OGFOR"/>
    <property type="match status" value="1"/>
</dbReference>
<dbReference type="Gene3D" id="3.40.50.970">
    <property type="match status" value="1"/>
</dbReference>
<keyword evidence="4" id="KW-0479">Metal-binding</keyword>
<dbReference type="Pfam" id="PF12367">
    <property type="entry name" value="PFO_beta_C"/>
    <property type="match status" value="1"/>
</dbReference>
<dbReference type="GO" id="GO:0045333">
    <property type="term" value="P:cellular respiration"/>
    <property type="evidence" value="ECO:0007669"/>
    <property type="project" value="UniProtKB-ARBA"/>
</dbReference>
<feature type="domain" description="Thiamine pyrophosphate enzyme TPP-binding" evidence="10">
    <location>
        <begin position="50"/>
        <end position="194"/>
    </location>
</feature>
<evidence type="ECO:0000256" key="7">
    <source>
        <dbReference type="ARBA" id="ARBA00023004"/>
    </source>
</evidence>
<dbReference type="PANTHER" id="PTHR48084">
    <property type="entry name" value="2-OXOGLUTARATE OXIDOREDUCTASE SUBUNIT KORB-RELATED"/>
    <property type="match status" value="1"/>
</dbReference>
<comment type="cofactor">
    <cofactor evidence="2">
        <name>thiamine diphosphate</name>
        <dbReference type="ChEBI" id="CHEBI:58937"/>
    </cofactor>
</comment>
<keyword evidence="5" id="KW-0460">Magnesium</keyword>
<dbReference type="InterPro" id="IPR032686">
    <property type="entry name" value="PFO_beta_C"/>
</dbReference>
<dbReference type="GO" id="GO:0044281">
    <property type="term" value="P:small molecule metabolic process"/>
    <property type="evidence" value="ECO:0007669"/>
    <property type="project" value="UniProtKB-ARBA"/>
</dbReference>
<evidence type="ECO:0000256" key="1">
    <source>
        <dbReference type="ARBA" id="ARBA00001946"/>
    </source>
</evidence>
<accession>A0A7J0BKD0</accession>
<dbReference type="RefSeq" id="WP_174405853.1">
    <property type="nucleotide sequence ID" value="NZ_BLVO01000013.1"/>
</dbReference>
<dbReference type="InterPro" id="IPR011896">
    <property type="entry name" value="OFOB"/>
</dbReference>
<dbReference type="GO" id="GO:0030976">
    <property type="term" value="F:thiamine pyrophosphate binding"/>
    <property type="evidence" value="ECO:0007669"/>
    <property type="project" value="InterPro"/>
</dbReference>
<keyword evidence="7" id="KW-0408">Iron</keyword>
<proteinExistence type="predicted"/>
<dbReference type="InterPro" id="IPR051457">
    <property type="entry name" value="2-oxoacid:Fd_oxidoreductase"/>
</dbReference>
<comment type="caution">
    <text evidence="12">The sequence shown here is derived from an EMBL/GenBank/DDBJ whole genome shotgun (WGS) entry which is preliminary data.</text>
</comment>